<dbReference type="EC" id="4.2.2.-" evidence="3"/>
<keyword evidence="3" id="KW-0449">Lipoprotein</keyword>
<evidence type="ECO:0000313" key="7">
    <source>
        <dbReference type="EMBL" id="XBH19201.1"/>
    </source>
</evidence>
<dbReference type="EMBL" id="CP121196">
    <property type="protein sequence ID" value="XBH19201.1"/>
    <property type="molecule type" value="Genomic_DNA"/>
</dbReference>
<dbReference type="NCBIfam" id="TIGR00413">
    <property type="entry name" value="rlpA"/>
    <property type="match status" value="1"/>
</dbReference>
<feature type="signal peptide" evidence="5">
    <location>
        <begin position="1"/>
        <end position="21"/>
    </location>
</feature>
<dbReference type="PANTHER" id="PTHR34183:SF1">
    <property type="entry name" value="ENDOLYTIC PEPTIDOGLYCAN TRANSGLYCOSYLASE RLPA"/>
    <property type="match status" value="1"/>
</dbReference>
<dbReference type="Pfam" id="PF03330">
    <property type="entry name" value="DPBB_1"/>
    <property type="match status" value="1"/>
</dbReference>
<dbReference type="GO" id="GO:0071555">
    <property type="term" value="P:cell wall organization"/>
    <property type="evidence" value="ECO:0007669"/>
    <property type="project" value="UniProtKB-KW"/>
</dbReference>
<comment type="function">
    <text evidence="3">Lytic transglycosylase with a strong preference for naked glycan strands that lack stem peptides.</text>
</comment>
<feature type="domain" description="RlpA-like protein double-psi beta-barrel" evidence="6">
    <location>
        <begin position="72"/>
        <end position="161"/>
    </location>
</feature>
<dbReference type="AlphaFoldDB" id="A0AAU7DR15"/>
<protein>
    <recommendedName>
        <fullName evidence="3">Probable endolytic peptidoglycan transglycosylase RlpA</fullName>
        <ecNumber evidence="3">4.2.2.-</ecNumber>
    </recommendedName>
</protein>
<dbReference type="InterPro" id="IPR036908">
    <property type="entry name" value="RlpA-like_sf"/>
</dbReference>
<dbReference type="SUPFAM" id="SSF50685">
    <property type="entry name" value="Barwin-like endoglucanases"/>
    <property type="match status" value="1"/>
</dbReference>
<comment type="subcellular location">
    <subcellularLocation>
        <location evidence="3">Cell membrane</location>
        <topology evidence="3">Lipid-anchor</topology>
    </subcellularLocation>
</comment>
<keyword evidence="1 3" id="KW-0456">Lyase</keyword>
<keyword evidence="5" id="KW-0732">Signal</keyword>
<proteinExistence type="inferred from homology"/>
<dbReference type="GO" id="GO:0005886">
    <property type="term" value="C:plasma membrane"/>
    <property type="evidence" value="ECO:0007669"/>
    <property type="project" value="UniProtKB-SubCell"/>
</dbReference>
<dbReference type="InterPro" id="IPR012997">
    <property type="entry name" value="RplA"/>
</dbReference>
<dbReference type="CDD" id="cd22268">
    <property type="entry name" value="DPBB_RlpA-like"/>
    <property type="match status" value="1"/>
</dbReference>
<accession>A0AAU7DR15</accession>
<dbReference type="RefSeq" id="WP_348264416.1">
    <property type="nucleotide sequence ID" value="NZ_CP121196.1"/>
</dbReference>
<dbReference type="GO" id="GO:0000270">
    <property type="term" value="P:peptidoglycan metabolic process"/>
    <property type="evidence" value="ECO:0007669"/>
    <property type="project" value="UniProtKB-UniRule"/>
</dbReference>
<evidence type="ECO:0000256" key="2">
    <source>
        <dbReference type="ARBA" id="ARBA00023316"/>
    </source>
</evidence>
<dbReference type="PANTHER" id="PTHR34183">
    <property type="entry name" value="ENDOLYTIC PEPTIDOGLYCAN TRANSGLYCOSYLASE RLPA"/>
    <property type="match status" value="1"/>
</dbReference>
<reference evidence="7" key="1">
    <citation type="submission" date="2023-03" db="EMBL/GenBank/DDBJ databases">
        <title>Edaphobacter sp.</title>
        <authorList>
            <person name="Huber K.J."/>
            <person name="Papendorf J."/>
            <person name="Pilke C."/>
            <person name="Bunk B."/>
            <person name="Sproeer C."/>
            <person name="Pester M."/>
        </authorList>
    </citation>
    <scope>NUCLEOTIDE SEQUENCE</scope>
    <source>
        <strain evidence="7">DSM 110680</strain>
    </source>
</reference>
<gene>
    <name evidence="3" type="primary">rlpA</name>
    <name evidence="7" type="ORF">P8935_07760</name>
</gene>
<evidence type="ECO:0000256" key="3">
    <source>
        <dbReference type="HAMAP-Rule" id="MF_02071"/>
    </source>
</evidence>
<dbReference type="InterPro" id="IPR034718">
    <property type="entry name" value="RlpA"/>
</dbReference>
<dbReference type="GO" id="GO:0008932">
    <property type="term" value="F:lytic endotransglycosylase activity"/>
    <property type="evidence" value="ECO:0007669"/>
    <property type="project" value="UniProtKB-UniRule"/>
</dbReference>
<keyword evidence="3" id="KW-0564">Palmitate</keyword>
<dbReference type="HAMAP" id="MF_02071">
    <property type="entry name" value="RlpA"/>
    <property type="match status" value="1"/>
</dbReference>
<keyword evidence="3" id="KW-1003">Cell membrane</keyword>
<name>A0AAU7DR15_9BACT</name>
<organism evidence="7">
    <name type="scientific">Telmatobacter sp. DSM 110680</name>
    <dbReference type="NCBI Taxonomy" id="3036704"/>
    <lineage>
        <taxon>Bacteria</taxon>
        <taxon>Pseudomonadati</taxon>
        <taxon>Acidobacteriota</taxon>
        <taxon>Terriglobia</taxon>
        <taxon>Terriglobales</taxon>
        <taxon>Acidobacteriaceae</taxon>
        <taxon>Telmatobacter</taxon>
    </lineage>
</organism>
<dbReference type="InterPro" id="IPR009009">
    <property type="entry name" value="RlpA-like_DPBB"/>
</dbReference>
<evidence type="ECO:0000256" key="1">
    <source>
        <dbReference type="ARBA" id="ARBA00023239"/>
    </source>
</evidence>
<keyword evidence="2 3" id="KW-0961">Cell wall biogenesis/degradation</keyword>
<evidence type="ECO:0000256" key="4">
    <source>
        <dbReference type="RuleBase" id="RU003495"/>
    </source>
</evidence>
<evidence type="ECO:0000256" key="5">
    <source>
        <dbReference type="SAM" id="SignalP"/>
    </source>
</evidence>
<dbReference type="PROSITE" id="PS51257">
    <property type="entry name" value="PROKAR_LIPOPROTEIN"/>
    <property type="match status" value="1"/>
</dbReference>
<evidence type="ECO:0000259" key="6">
    <source>
        <dbReference type="Pfam" id="PF03330"/>
    </source>
</evidence>
<dbReference type="Gene3D" id="2.40.40.10">
    <property type="entry name" value="RlpA-like domain"/>
    <property type="match status" value="1"/>
</dbReference>
<feature type="chain" id="PRO_5043918866" description="Probable endolytic peptidoglycan transglycosylase RlpA" evidence="5">
    <location>
        <begin position="22"/>
        <end position="174"/>
    </location>
</feature>
<comment type="similarity">
    <text evidence="3 4">Belongs to the RlpA family.</text>
</comment>
<keyword evidence="3" id="KW-0472">Membrane</keyword>
<sequence length="174" mass="18353">MNPKKPLPFWLLVGTSCVALAGVLGTISTRTVQADARLQRPMAAPQPVAATATPALSATPQPALKTHGKIYRGIASWYGSVFNGRKTASGETFDMNAMTACHPTLPFGSVVRVVNLRNRKSVIVRITDRGDLGSGNGRIIDLSYGAAEKLHMTQSGLARVSIEVLALGHSGTSD</sequence>